<dbReference type="InterPro" id="IPR006439">
    <property type="entry name" value="HAD-SF_hydro_IA"/>
</dbReference>
<dbReference type="GO" id="GO:0006281">
    <property type="term" value="P:DNA repair"/>
    <property type="evidence" value="ECO:0007669"/>
    <property type="project" value="TreeGrafter"/>
</dbReference>
<dbReference type="InterPro" id="IPR050155">
    <property type="entry name" value="HAD-like_hydrolase_sf"/>
</dbReference>
<dbReference type="Proteomes" id="UP000507962">
    <property type="component" value="Unassembled WGS sequence"/>
</dbReference>
<protein>
    <recommendedName>
        <fullName evidence="4">phosphoglycolate phosphatase</fullName>
        <ecNumber evidence="4">3.1.3.18</ecNumber>
    </recommendedName>
</protein>
<dbReference type="InterPro" id="IPR036412">
    <property type="entry name" value="HAD-like_sf"/>
</dbReference>
<evidence type="ECO:0000313" key="5">
    <source>
        <dbReference type="EMBL" id="VFQ45334.1"/>
    </source>
</evidence>
<evidence type="ECO:0000256" key="3">
    <source>
        <dbReference type="ARBA" id="ARBA00006171"/>
    </source>
</evidence>
<comment type="catalytic activity">
    <reaction evidence="1">
        <text>2-phosphoglycolate + H2O = glycolate + phosphate</text>
        <dbReference type="Rhea" id="RHEA:14369"/>
        <dbReference type="ChEBI" id="CHEBI:15377"/>
        <dbReference type="ChEBI" id="CHEBI:29805"/>
        <dbReference type="ChEBI" id="CHEBI:43474"/>
        <dbReference type="ChEBI" id="CHEBI:58033"/>
        <dbReference type="EC" id="3.1.3.18"/>
    </reaction>
</comment>
<dbReference type="NCBIfam" id="TIGR01549">
    <property type="entry name" value="HAD-SF-IA-v1"/>
    <property type="match status" value="1"/>
</dbReference>
<dbReference type="GO" id="GO:0008967">
    <property type="term" value="F:phosphoglycolate phosphatase activity"/>
    <property type="evidence" value="ECO:0007669"/>
    <property type="project" value="UniProtKB-EC"/>
</dbReference>
<dbReference type="InterPro" id="IPR023198">
    <property type="entry name" value="PGP-like_dom2"/>
</dbReference>
<dbReference type="PANTHER" id="PTHR43434">
    <property type="entry name" value="PHOSPHOGLYCOLATE PHOSPHATASE"/>
    <property type="match status" value="1"/>
</dbReference>
<dbReference type="GO" id="GO:0005829">
    <property type="term" value="C:cytosol"/>
    <property type="evidence" value="ECO:0007669"/>
    <property type="project" value="TreeGrafter"/>
</dbReference>
<dbReference type="EC" id="3.1.3.18" evidence="4"/>
<dbReference type="SFLD" id="SFLDS00003">
    <property type="entry name" value="Haloacid_Dehalogenase"/>
    <property type="match status" value="1"/>
</dbReference>
<dbReference type="PANTHER" id="PTHR43434:SF1">
    <property type="entry name" value="PHOSPHOGLYCOLATE PHOSPHATASE"/>
    <property type="match status" value="1"/>
</dbReference>
<comment type="pathway">
    <text evidence="2">Organic acid metabolism; glycolate biosynthesis; glycolate from 2-phosphoglycolate: step 1/1.</text>
</comment>
<accession>A0A4U8YNW3</accession>
<gene>
    <name evidence="5" type="ORF">MSL71_29910</name>
</gene>
<dbReference type="Gene3D" id="3.40.50.1000">
    <property type="entry name" value="HAD superfamily/HAD-like"/>
    <property type="match status" value="1"/>
</dbReference>
<evidence type="ECO:0000256" key="1">
    <source>
        <dbReference type="ARBA" id="ARBA00000830"/>
    </source>
</evidence>
<name>A0A4U8YNW3_9BACT</name>
<reference evidence="5 6" key="1">
    <citation type="submission" date="2019-03" db="EMBL/GenBank/DDBJ databases">
        <authorList>
            <person name="Nijsse B."/>
        </authorList>
    </citation>
    <scope>NUCLEOTIDE SEQUENCE [LARGE SCALE GENOMIC DNA]</scope>
    <source>
        <strain evidence="5">Desulfoluna butyratoxydans MSL71</strain>
    </source>
</reference>
<dbReference type="AlphaFoldDB" id="A0A4U8YNW3"/>
<evidence type="ECO:0000256" key="4">
    <source>
        <dbReference type="ARBA" id="ARBA00013078"/>
    </source>
</evidence>
<evidence type="ECO:0000313" key="6">
    <source>
        <dbReference type="Proteomes" id="UP000507962"/>
    </source>
</evidence>
<comment type="similarity">
    <text evidence="3">Belongs to the HAD-like hydrolase superfamily. CbbY/CbbZ/Gph/YieH family.</text>
</comment>
<sequence>MAWQGVFFDFDGVILDSVPVKTEAFARMFRDFGPEVQRAVVAHHLANGGVSRFVKFRYYYEELLHLPVDDDVLDRLSREFSGMVSRGLLTAPLIPGTLDSLALLHGAGIPAFVVSGAPRDEVRDLLRARGLAPWFTEVHGFPDSKPDLLNHLQARHGLEPPACLMVGDAMADYRAAKATGTRFLGIVPQGQASPFPPGTPVSSVVSILERPSGHL</sequence>
<organism evidence="5 6">
    <name type="scientific">Desulfoluna butyratoxydans</name>
    <dbReference type="NCBI Taxonomy" id="231438"/>
    <lineage>
        <taxon>Bacteria</taxon>
        <taxon>Pseudomonadati</taxon>
        <taxon>Thermodesulfobacteriota</taxon>
        <taxon>Desulfobacteria</taxon>
        <taxon>Desulfobacterales</taxon>
        <taxon>Desulfolunaceae</taxon>
        <taxon>Desulfoluna</taxon>
    </lineage>
</organism>
<keyword evidence="5" id="KW-0378">Hydrolase</keyword>
<dbReference type="RefSeq" id="WP_180141770.1">
    <property type="nucleotide sequence ID" value="NZ_CAADHO010000005.1"/>
</dbReference>
<evidence type="ECO:0000256" key="2">
    <source>
        <dbReference type="ARBA" id="ARBA00004818"/>
    </source>
</evidence>
<dbReference type="Pfam" id="PF00702">
    <property type="entry name" value="Hydrolase"/>
    <property type="match status" value="1"/>
</dbReference>
<dbReference type="SFLD" id="SFLDG01129">
    <property type="entry name" value="C1.5:_HAD__Beta-PGM__Phosphata"/>
    <property type="match status" value="1"/>
</dbReference>
<dbReference type="InterPro" id="IPR023214">
    <property type="entry name" value="HAD_sf"/>
</dbReference>
<dbReference type="SUPFAM" id="SSF56784">
    <property type="entry name" value="HAD-like"/>
    <property type="match status" value="1"/>
</dbReference>
<dbReference type="EMBL" id="CAADHO010000005">
    <property type="protein sequence ID" value="VFQ45334.1"/>
    <property type="molecule type" value="Genomic_DNA"/>
</dbReference>
<proteinExistence type="inferred from homology"/>
<dbReference type="Gene3D" id="1.10.150.240">
    <property type="entry name" value="Putative phosphatase, domain 2"/>
    <property type="match status" value="1"/>
</dbReference>
<keyword evidence="6" id="KW-1185">Reference proteome</keyword>